<evidence type="ECO:0000259" key="13">
    <source>
        <dbReference type="PROSITE" id="PS51434"/>
    </source>
</evidence>
<gene>
    <name evidence="14" type="ORF">AMK59_6792</name>
</gene>
<keyword evidence="9" id="KW-0811">Translocation</keyword>
<evidence type="ECO:0000256" key="2">
    <source>
        <dbReference type="ARBA" id="ARBA00004620"/>
    </source>
</evidence>
<comment type="similarity">
    <text evidence="3">Belongs to the nucleoporin GLFG family.</text>
</comment>
<feature type="region of interest" description="Disordered" evidence="12">
    <location>
        <begin position="896"/>
        <end position="924"/>
    </location>
</feature>
<dbReference type="Gene3D" id="1.10.10.2360">
    <property type="match status" value="1"/>
</dbReference>
<dbReference type="GO" id="GO:0034398">
    <property type="term" value="P:telomere tethering at nuclear periphery"/>
    <property type="evidence" value="ECO:0007669"/>
    <property type="project" value="TreeGrafter"/>
</dbReference>
<dbReference type="PROSITE" id="PS51434">
    <property type="entry name" value="NUP_C"/>
    <property type="match status" value="1"/>
</dbReference>
<feature type="compositionally biased region" description="Polar residues" evidence="12">
    <location>
        <begin position="638"/>
        <end position="672"/>
    </location>
</feature>
<evidence type="ECO:0000256" key="9">
    <source>
        <dbReference type="ARBA" id="ARBA00023010"/>
    </source>
</evidence>
<feature type="compositionally biased region" description="Polar residues" evidence="12">
    <location>
        <begin position="321"/>
        <end position="348"/>
    </location>
</feature>
<dbReference type="PANTHER" id="PTHR23198">
    <property type="entry name" value="NUCLEOPORIN"/>
    <property type="match status" value="1"/>
</dbReference>
<dbReference type="Proteomes" id="UP000051574">
    <property type="component" value="Unassembled WGS sequence"/>
</dbReference>
<organism evidence="14 15">
    <name type="scientific">Oryctes borbonicus</name>
    <dbReference type="NCBI Taxonomy" id="1629725"/>
    <lineage>
        <taxon>Eukaryota</taxon>
        <taxon>Metazoa</taxon>
        <taxon>Ecdysozoa</taxon>
        <taxon>Arthropoda</taxon>
        <taxon>Hexapoda</taxon>
        <taxon>Insecta</taxon>
        <taxon>Pterygota</taxon>
        <taxon>Neoptera</taxon>
        <taxon>Endopterygota</taxon>
        <taxon>Coleoptera</taxon>
        <taxon>Polyphaga</taxon>
        <taxon>Scarabaeiformia</taxon>
        <taxon>Scarabaeidae</taxon>
        <taxon>Dynastinae</taxon>
        <taxon>Oryctes</taxon>
    </lineage>
</organism>
<keyword evidence="10" id="KW-0906">Nuclear pore complex</keyword>
<feature type="compositionally biased region" description="Polar residues" evidence="12">
    <location>
        <begin position="137"/>
        <end position="156"/>
    </location>
</feature>
<feature type="region of interest" description="Disordered" evidence="12">
    <location>
        <begin position="235"/>
        <end position="264"/>
    </location>
</feature>
<comment type="caution">
    <text evidence="14">The sequence shown here is derived from an EMBL/GenBank/DDBJ whole genome shotgun (WGS) entry which is preliminary data.</text>
</comment>
<dbReference type="EMBL" id="LJIG01022577">
    <property type="protein sequence ID" value="KRT79838.1"/>
    <property type="molecule type" value="Genomic_DNA"/>
</dbReference>
<dbReference type="PANTHER" id="PTHR23198:SF6">
    <property type="entry name" value="NUCLEAR PORE COMPLEX PROTEIN NUP98-NUP96"/>
    <property type="match status" value="1"/>
</dbReference>
<dbReference type="GO" id="GO:0003723">
    <property type="term" value="F:RNA binding"/>
    <property type="evidence" value="ECO:0007669"/>
    <property type="project" value="TreeGrafter"/>
</dbReference>
<keyword evidence="6" id="KW-0068">Autocatalytic cleavage</keyword>
<evidence type="ECO:0000313" key="15">
    <source>
        <dbReference type="Proteomes" id="UP000051574"/>
    </source>
</evidence>
<dbReference type="Pfam" id="PF12110">
    <property type="entry name" value="Nup96"/>
    <property type="match status" value="1"/>
</dbReference>
<reference evidence="14 15" key="1">
    <citation type="submission" date="2015-09" db="EMBL/GenBank/DDBJ databases">
        <title>Draft genome of the scarab beetle Oryctes borbonicus.</title>
        <authorList>
            <person name="Meyer J.M."/>
            <person name="Markov G.V."/>
            <person name="Baskaran P."/>
            <person name="Herrmann M."/>
            <person name="Sommer R.J."/>
            <person name="Roedelsperger C."/>
        </authorList>
    </citation>
    <scope>NUCLEOTIDE SEQUENCE [LARGE SCALE GENOMIC DNA]</scope>
    <source>
        <strain evidence="14">OB123</strain>
        <tissue evidence="14">Whole animal</tissue>
    </source>
</reference>
<dbReference type="OrthoDB" id="3797628at2759"/>
<proteinExistence type="inferred from homology"/>
<feature type="compositionally biased region" description="Polar residues" evidence="12">
    <location>
        <begin position="51"/>
        <end position="62"/>
    </location>
</feature>
<dbReference type="GO" id="GO:0031965">
    <property type="term" value="C:nuclear membrane"/>
    <property type="evidence" value="ECO:0007669"/>
    <property type="project" value="UniProtKB-SubCell"/>
</dbReference>
<name>A0A0T6AYD0_9SCAR</name>
<evidence type="ECO:0000313" key="14">
    <source>
        <dbReference type="EMBL" id="KRT79838.1"/>
    </source>
</evidence>
<evidence type="ECO:0000256" key="5">
    <source>
        <dbReference type="ARBA" id="ARBA00022448"/>
    </source>
</evidence>
<evidence type="ECO:0000256" key="12">
    <source>
        <dbReference type="SAM" id="MobiDB-lite"/>
    </source>
</evidence>
<dbReference type="SUPFAM" id="SSF82215">
    <property type="entry name" value="C-terminal autoproteolytic domain of nucleoporin nup98"/>
    <property type="match status" value="1"/>
</dbReference>
<feature type="region of interest" description="Disordered" evidence="12">
    <location>
        <begin position="457"/>
        <end position="498"/>
    </location>
</feature>
<feature type="non-terminal residue" evidence="14">
    <location>
        <position position="1475"/>
    </location>
</feature>
<dbReference type="GO" id="GO:0044614">
    <property type="term" value="C:nuclear pore cytoplasmic filaments"/>
    <property type="evidence" value="ECO:0007669"/>
    <property type="project" value="TreeGrafter"/>
</dbReference>
<dbReference type="InterPro" id="IPR036903">
    <property type="entry name" value="Nup98_auto-Pept-S59_dom_sf"/>
</dbReference>
<dbReference type="GO" id="GO:0051028">
    <property type="term" value="P:mRNA transport"/>
    <property type="evidence" value="ECO:0007669"/>
    <property type="project" value="UniProtKB-KW"/>
</dbReference>
<dbReference type="InterPro" id="IPR007230">
    <property type="entry name" value="Nup98_auto-Pept-S59_dom"/>
</dbReference>
<dbReference type="GO" id="GO:0000973">
    <property type="term" value="P:post-transcriptional tethering of RNA polymerase II gene DNA at nuclear periphery"/>
    <property type="evidence" value="ECO:0007669"/>
    <property type="project" value="TreeGrafter"/>
</dbReference>
<dbReference type="InterPro" id="IPR037665">
    <property type="entry name" value="Nucleoporin_S59-like"/>
</dbReference>
<dbReference type="Pfam" id="PF04096">
    <property type="entry name" value="Nucleoporin2"/>
    <property type="match status" value="1"/>
</dbReference>
<evidence type="ECO:0000256" key="8">
    <source>
        <dbReference type="ARBA" id="ARBA00022927"/>
    </source>
</evidence>
<feature type="compositionally biased region" description="Polar residues" evidence="12">
    <location>
        <begin position="896"/>
        <end position="907"/>
    </location>
</feature>
<dbReference type="GO" id="GO:0008139">
    <property type="term" value="F:nuclear localization sequence binding"/>
    <property type="evidence" value="ECO:0007669"/>
    <property type="project" value="TreeGrafter"/>
</dbReference>
<keyword evidence="5" id="KW-0813">Transport</keyword>
<dbReference type="GO" id="GO:0006606">
    <property type="term" value="P:protein import into nucleus"/>
    <property type="evidence" value="ECO:0007669"/>
    <property type="project" value="TreeGrafter"/>
</dbReference>
<feature type="compositionally biased region" description="Low complexity" evidence="12">
    <location>
        <begin position="101"/>
        <end position="136"/>
    </location>
</feature>
<comment type="subcellular location">
    <subcellularLocation>
        <location evidence="2">Nucleus membrane</location>
        <topology evidence="2">Peripheral membrane protein</topology>
        <orientation evidence="2">Nucleoplasmic side</orientation>
    </subcellularLocation>
    <subcellularLocation>
        <location evidence="1">Nucleus</location>
        <location evidence="1">Nuclear pore complex</location>
    </subcellularLocation>
</comment>
<dbReference type="GO" id="GO:0017056">
    <property type="term" value="F:structural constituent of nuclear pore"/>
    <property type="evidence" value="ECO:0007669"/>
    <property type="project" value="InterPro"/>
</dbReference>
<dbReference type="InterPro" id="IPR021967">
    <property type="entry name" value="Nup98_C"/>
</dbReference>
<dbReference type="Pfam" id="PF21240">
    <property type="entry name" value="Nup98_GLEBS"/>
    <property type="match status" value="1"/>
</dbReference>
<feature type="compositionally biased region" description="Polar residues" evidence="12">
    <location>
        <begin position="457"/>
        <end position="482"/>
    </location>
</feature>
<keyword evidence="15" id="KW-1185">Reference proteome</keyword>
<dbReference type="FunFam" id="1.10.10.2360:FF:000001">
    <property type="entry name" value="Nuclear pore complex protein Nup98-Nup96"/>
    <property type="match status" value="1"/>
</dbReference>
<evidence type="ECO:0000256" key="11">
    <source>
        <dbReference type="ARBA" id="ARBA00023242"/>
    </source>
</evidence>
<evidence type="ECO:0000256" key="3">
    <source>
        <dbReference type="ARBA" id="ARBA00008926"/>
    </source>
</evidence>
<evidence type="ECO:0000256" key="10">
    <source>
        <dbReference type="ARBA" id="ARBA00023132"/>
    </source>
</evidence>
<evidence type="ECO:0000256" key="6">
    <source>
        <dbReference type="ARBA" id="ARBA00022813"/>
    </source>
</evidence>
<protein>
    <recommendedName>
        <fullName evidence="4">Nuclear pore complex protein Nup98-Nup96</fullName>
    </recommendedName>
</protein>
<feature type="compositionally biased region" description="Low complexity" evidence="12">
    <location>
        <begin position="80"/>
        <end position="94"/>
    </location>
</feature>
<sequence>MFGRSTFGVSQPNTFGFGSGASTSFGQPNQLFGSSNNTFGSASSGFGSASQPIFGSPPQSTAPLFGSSAAPAFGQSTQPSGFGSSLFGSSQQPSGSGGIFGSSASTSFGQQSKPSGFGFPSSSSSGLFGQSTQTQQNAGSMFQPSSSSGLFGNTSTFGGGQAQTGTVNKFVPVTGTDTVQKAGAVQSINTKHYCITCMKEYENKSLEELRWEDYQANRKGQQSSFGAPSQPFGIASTNSTLFGQTENKPVFGQPSSSFGQPTFGLSSQTTTSNIFGKSSSAFGNTSTTNSFAFGGTPSTGIFGSSSAPKPFATPSNPPLFGSSQPQQSTFGSNIFGQPNNSASSNLFSKPAQQQGFGIGQSTFQFGSTGQNTSVFQNQKPGNTGFTLFGQPNTSTSAFGQPQQQSSLTPFNNIFSKPNQSMFNQGSSMNFMGMQNSPFTNTSKNIFPSNNNMFTGSSTFSAAPSSFNLQPHQPQQQPISNMQPGGESAEPRPVIQSGDPYGFSPHLGSLAPVKQQGAIYATNPRELQKLLDVPQPIAVVTPTTKRIKVFPPSAKKSHLFDEGADASEINLTLKSSIAKRLIIRKDSDTSLNRESSNTSLEINVGDERLEPSLASLISKGPPLLASPIRMRKSTRSDEYSSSGLSTKESTITLASEKSDATSIENDSEQVLDSPTETIVHLSQSVQSSSQSSAIEILIDEPAGGDASQKHDISKETPIDTCGITLTRPQYYTVPPMDKLHEHRLGDGQCLIRGFTIGRVGYGNVSFPELIDIANLNLDELVHFRYRELTIYPDDTKKPPQGQGLNRRAQVTLDRVYPKGKVDRKLITDVETLTSINFADTLRDLCDKHGTKFLDYRPETGSWVFMVDHFSKYKYSDSDTEGDDTDELDAQTKQKIGSLENQARLNNDPTAPAVSKMQSAEKEKDLPVDKHLIEQATQEIVTEDDDMVEDSPMHTESAMSDGSELIGDTGPMIVDFPPLRPASDTLHQVKTRRELYQTTGHKLFLMKATLFEDEEFEPVNIEKDNIETIGTKTSKKLLKDFIKSPLPPKKIDDLDRRKPRAFILRNKPCALPMDKSLYNCRNYMDMALFKGRSFKVGWGKGMTLTTVTNGLIDGENTAAIRGRIQILDVTIMDYDPLLESLPEHLGVVLETSDVKIVDGVPFASVKNPKLAMACHQKIAQQNFLKDSDQKRMCYYKEVWDLVSALWSDLPWDGNRREELSGWFQDVLAREIDEIVRTFPEFITDRIYKEIFICLTGYQLNEACELAMKGSVPNLALLMAQMNLSEETKPILQFQMEQWKTTMALDFIPVDVQKIYMLLSGILIYEYDSKKIRKQINVCESLNWRQCIAIILWYMTSSSDPISKSLQIYKEAYGKHFICMKPFPEYLHEGTDILDLQYYLLLLHCDKSVSLEKVLHPLTHTNYAGDYRLSWLLLQMLTALDVGVLNEERRVAVATSFSSQLESLGLPNWAVFPLLFIK</sequence>
<evidence type="ECO:0000256" key="1">
    <source>
        <dbReference type="ARBA" id="ARBA00004567"/>
    </source>
</evidence>
<keyword evidence="7" id="KW-0509">mRNA transport</keyword>
<accession>A0A0T6AYD0</accession>
<evidence type="ECO:0000256" key="4">
    <source>
        <dbReference type="ARBA" id="ARBA00013472"/>
    </source>
</evidence>
<dbReference type="Gene3D" id="3.30.1610.10">
    <property type="entry name" value="Peptidase S59, nucleoporin"/>
    <property type="match status" value="1"/>
</dbReference>
<feature type="region of interest" description="Disordered" evidence="12">
    <location>
        <begin position="626"/>
        <end position="672"/>
    </location>
</feature>
<dbReference type="GO" id="GO:0006405">
    <property type="term" value="P:RNA export from nucleus"/>
    <property type="evidence" value="ECO:0007669"/>
    <property type="project" value="TreeGrafter"/>
</dbReference>
<keyword evidence="8" id="KW-0653">Protein transport</keyword>
<dbReference type="Gene3D" id="1.25.40.690">
    <property type="match status" value="1"/>
</dbReference>
<evidence type="ECO:0000256" key="7">
    <source>
        <dbReference type="ARBA" id="ARBA00022816"/>
    </source>
</evidence>
<feature type="region of interest" description="Disordered" evidence="12">
    <location>
        <begin position="46"/>
        <end position="157"/>
    </location>
</feature>
<keyword evidence="11" id="KW-0539">Nucleus</keyword>
<feature type="domain" description="Peptidase S59" evidence="13">
    <location>
        <begin position="726"/>
        <end position="868"/>
    </location>
</feature>
<feature type="region of interest" description="Disordered" evidence="12">
    <location>
        <begin position="304"/>
        <end position="348"/>
    </location>
</feature>